<reference evidence="2 3" key="1">
    <citation type="submission" date="2016-10" db="EMBL/GenBank/DDBJ databases">
        <authorList>
            <person name="de Groot N.N."/>
        </authorList>
    </citation>
    <scope>NUCLEOTIDE SEQUENCE [LARGE SCALE GENOMIC DNA]</scope>
    <source>
        <strain evidence="2 3">JCM 21544</strain>
    </source>
</reference>
<keyword evidence="3" id="KW-1185">Reference proteome</keyword>
<evidence type="ECO:0008006" key="4">
    <source>
        <dbReference type="Google" id="ProtNLM"/>
    </source>
</evidence>
<dbReference type="EMBL" id="FNFD01000024">
    <property type="protein sequence ID" value="SDL58950.1"/>
    <property type="molecule type" value="Genomic_DNA"/>
</dbReference>
<dbReference type="RefSeq" id="WP_084338148.1">
    <property type="nucleotide sequence ID" value="NZ_FNFD01000024.1"/>
</dbReference>
<dbReference type="Proteomes" id="UP000198706">
    <property type="component" value="Unassembled WGS sequence"/>
</dbReference>
<evidence type="ECO:0000313" key="2">
    <source>
        <dbReference type="EMBL" id="SDL58950.1"/>
    </source>
</evidence>
<proteinExistence type="predicted"/>
<sequence>MDYFIIVVVTVAGLYFHWWLYVRIKRWVDRDLALSMAGQDPTKRDYMLKRLEEARAQGIKRKDLPKWLEQAAADYRAP</sequence>
<evidence type="ECO:0000256" key="1">
    <source>
        <dbReference type="SAM" id="Phobius"/>
    </source>
</evidence>
<evidence type="ECO:0000313" key="3">
    <source>
        <dbReference type="Proteomes" id="UP000198706"/>
    </source>
</evidence>
<organism evidence="2 3">
    <name type="scientific">Pseudomonas indica</name>
    <dbReference type="NCBI Taxonomy" id="137658"/>
    <lineage>
        <taxon>Bacteria</taxon>
        <taxon>Pseudomonadati</taxon>
        <taxon>Pseudomonadota</taxon>
        <taxon>Gammaproteobacteria</taxon>
        <taxon>Pseudomonadales</taxon>
        <taxon>Pseudomonadaceae</taxon>
        <taxon>Pseudomonas</taxon>
    </lineage>
</organism>
<name>A0A1G9LAF8_9PSED</name>
<gene>
    <name evidence="2" type="ORF">SAMN05216186_12462</name>
</gene>
<keyword evidence="1" id="KW-1133">Transmembrane helix</keyword>
<feature type="transmembrane region" description="Helical" evidence="1">
    <location>
        <begin position="6"/>
        <end position="22"/>
    </location>
</feature>
<dbReference type="AlphaFoldDB" id="A0A1G9LAF8"/>
<protein>
    <recommendedName>
        <fullName evidence="4">30S ribosomal protein S3</fullName>
    </recommendedName>
</protein>
<keyword evidence="1" id="KW-0812">Transmembrane</keyword>
<keyword evidence="1" id="KW-0472">Membrane</keyword>
<accession>A0A1G9LAF8</accession>